<organism evidence="3 4">
    <name type="scientific">Periweissella cryptocerci</name>
    <dbReference type="NCBI Taxonomy" id="2506420"/>
    <lineage>
        <taxon>Bacteria</taxon>
        <taxon>Bacillati</taxon>
        <taxon>Bacillota</taxon>
        <taxon>Bacilli</taxon>
        <taxon>Lactobacillales</taxon>
        <taxon>Lactobacillaceae</taxon>
        <taxon>Periweissella</taxon>
    </lineage>
</organism>
<dbReference type="OrthoDB" id="2216648at2"/>
<keyword evidence="4" id="KW-1185">Reference proteome</keyword>
<dbReference type="Pfam" id="PF08906">
    <property type="entry name" value="T6SS_Tdi1_C"/>
    <property type="match status" value="1"/>
</dbReference>
<dbReference type="EMBL" id="CP037940">
    <property type="protein sequence ID" value="QBO35724.1"/>
    <property type="molecule type" value="Genomic_DNA"/>
</dbReference>
<proteinExistence type="predicted"/>
<accession>A0A4P6YSN7</accession>
<feature type="domain" description="T6SS immunity protein Tdi1 C-terminal" evidence="2">
    <location>
        <begin position="109"/>
        <end position="183"/>
    </location>
</feature>
<sequence length="189" mass="21638">MVQIKDFEKYSSVPTDVILKYEGVLPDEIISIWKQYGFGSFHHGFLRTVNPDDPEFVSILTETTEIFSEVKVLFSTGMNDLMVWGKSVDDEYRLYILKYRNESYEILGKNMDLFFVFLNANADVQAEQLSIQPYKEAVKIKGYPTYNTGFGYVPLLMLGGNEADIESLEIVDTKTHITLISKFVGNPIF</sequence>
<dbReference type="RefSeq" id="WP_133362803.1">
    <property type="nucleotide sequence ID" value="NZ_CP037940.1"/>
</dbReference>
<protein>
    <submittedName>
        <fullName evidence="3">DUF1851 domain-containing protein</fullName>
    </submittedName>
</protein>
<dbReference type="Proteomes" id="UP000292886">
    <property type="component" value="Chromosome"/>
</dbReference>
<dbReference type="InterPro" id="IPR014983">
    <property type="entry name" value="GAD-rel"/>
</dbReference>
<dbReference type="KEGG" id="wei:EQG49_04225"/>
<evidence type="ECO:0000259" key="1">
    <source>
        <dbReference type="Pfam" id="PF08887"/>
    </source>
</evidence>
<reference evidence="4" key="1">
    <citation type="submission" date="2019-03" db="EMBL/GenBank/DDBJ databases">
        <title>Weissella sp. 26KH-42 Genome sequencing.</title>
        <authorList>
            <person name="Heo J."/>
            <person name="Kim S.-J."/>
            <person name="Kim J.-S."/>
            <person name="Hong S.-B."/>
            <person name="Kwon S.-W."/>
        </authorList>
    </citation>
    <scope>NUCLEOTIDE SEQUENCE [LARGE SCALE GENOMIC DNA]</scope>
    <source>
        <strain evidence="4">26KH-42</strain>
    </source>
</reference>
<evidence type="ECO:0000259" key="2">
    <source>
        <dbReference type="Pfam" id="PF08906"/>
    </source>
</evidence>
<dbReference type="Pfam" id="PF08887">
    <property type="entry name" value="GAD-like"/>
    <property type="match status" value="1"/>
</dbReference>
<name>A0A4P6YSN7_9LACO</name>
<dbReference type="InterPro" id="IPR015002">
    <property type="entry name" value="T6SS_Tdi1_C"/>
</dbReference>
<feature type="domain" description="GAD-related" evidence="1">
    <location>
        <begin position="8"/>
        <end position="89"/>
    </location>
</feature>
<evidence type="ECO:0000313" key="3">
    <source>
        <dbReference type="EMBL" id="QBO35724.1"/>
    </source>
</evidence>
<gene>
    <name evidence="3" type="ORF">EQG49_04225</name>
</gene>
<dbReference type="AlphaFoldDB" id="A0A4P6YSN7"/>
<evidence type="ECO:0000313" key="4">
    <source>
        <dbReference type="Proteomes" id="UP000292886"/>
    </source>
</evidence>